<feature type="transmembrane region" description="Helical" evidence="1">
    <location>
        <begin position="68"/>
        <end position="85"/>
    </location>
</feature>
<name>A0ABT2F115_9STAP</name>
<accession>A0ABT2F115</accession>
<feature type="transmembrane region" description="Helical" evidence="1">
    <location>
        <begin position="152"/>
        <end position="171"/>
    </location>
</feature>
<feature type="transmembrane region" description="Helical" evidence="1">
    <location>
        <begin position="91"/>
        <end position="114"/>
    </location>
</feature>
<proteinExistence type="predicted"/>
<feature type="transmembrane region" description="Helical" evidence="1">
    <location>
        <begin position="219"/>
        <end position="238"/>
    </location>
</feature>
<comment type="caution">
    <text evidence="2">The sequence shown here is derived from an EMBL/GenBank/DDBJ whole genome shotgun (WGS) entry which is preliminary data.</text>
</comment>
<feature type="transmembrane region" description="Helical" evidence="1">
    <location>
        <begin position="191"/>
        <end position="207"/>
    </location>
</feature>
<evidence type="ECO:0000256" key="1">
    <source>
        <dbReference type="SAM" id="Phobius"/>
    </source>
</evidence>
<dbReference type="RefSeq" id="WP_259199315.1">
    <property type="nucleotide sequence ID" value="NZ_JANUXY010000003.1"/>
</dbReference>
<dbReference type="EMBL" id="JANUXY010000003">
    <property type="protein sequence ID" value="MCS4486144.1"/>
    <property type="molecule type" value="Genomic_DNA"/>
</dbReference>
<feature type="transmembrane region" description="Helical" evidence="1">
    <location>
        <begin position="250"/>
        <end position="267"/>
    </location>
</feature>
<gene>
    <name evidence="2" type="ORF">NXS11_04475</name>
</gene>
<keyword evidence="1" id="KW-0812">Transmembrane</keyword>
<evidence type="ECO:0000313" key="2">
    <source>
        <dbReference type="EMBL" id="MCS4486144.1"/>
    </source>
</evidence>
<dbReference type="Proteomes" id="UP001205609">
    <property type="component" value="Unassembled WGS sequence"/>
</dbReference>
<feature type="transmembrane region" description="Helical" evidence="1">
    <location>
        <begin position="273"/>
        <end position="299"/>
    </location>
</feature>
<protein>
    <submittedName>
        <fullName evidence="2">Uncharacterized protein</fullName>
    </submittedName>
</protein>
<feature type="transmembrane region" description="Helical" evidence="1">
    <location>
        <begin position="311"/>
        <end position="330"/>
    </location>
</feature>
<evidence type="ECO:0000313" key="3">
    <source>
        <dbReference type="Proteomes" id="UP001205609"/>
    </source>
</evidence>
<feature type="transmembrane region" description="Helical" evidence="1">
    <location>
        <begin position="336"/>
        <end position="353"/>
    </location>
</feature>
<reference evidence="2 3" key="1">
    <citation type="journal article" date="2023" name="Int. J. Syst. Evol. Microbiol.">
        <title>Streptococcus sciuri sp. nov., Staphylococcus marylandisciuri sp. nov. and Staphylococcus americanisciuri sp. nov., isolated from faeces of eastern grey squirrel (Sciurus carolinensis).</title>
        <authorList>
            <person name="Volokhov D.V."/>
            <person name="Zagorodnyaya T.A."/>
            <person name="Furtak V.A."/>
            <person name="Nattanmai G."/>
            <person name="Randall L."/>
            <person name="Jose S."/>
            <person name="Gao Y."/>
            <person name="Eisenberg T."/>
            <person name="Delmonte P."/>
            <person name="Blom J."/>
            <person name="Mitchell K.K."/>
        </authorList>
    </citation>
    <scope>NUCLEOTIDE SEQUENCE [LARGE SCALE GENOMIC DNA]</scope>
    <source>
        <strain evidence="2 3">GRT3</strain>
    </source>
</reference>
<sequence length="367" mass="42534">MNLKKVKGIYLLTILSSSLFYAFSTTKIISYTNLSPFTVVLLNALIELFIYLDINYIRRLTRMSTKNISVMGMISFLITQLLFVIKFNDYVILLIAYVLCSFIFNLYLLCLENVIVDFEKNARNGLVSITLLRISSKVVGFGLGAFFQYVSIWHYTFILLFTFLILSTVNIENKGANIDSIVSIKRLNSKYLILTLLFLGSVSVFTIPKLIKDLNEQGMSSYSSITFMLPGIFAILYLKYLKDSKFNNNFKLKNIAYILLISIYLIVQHYETLFFLRIFMISMIITISISITIDIRAWFIQRNGQAELKNLLQLMNLIYVLSILFFSITSFFIVDITVIIFMINIISSLFLLFDKRRGENYENRIML</sequence>
<keyword evidence="1" id="KW-1133">Transmembrane helix</keyword>
<keyword evidence="3" id="KW-1185">Reference proteome</keyword>
<feature type="transmembrane region" description="Helical" evidence="1">
    <location>
        <begin position="126"/>
        <end position="146"/>
    </location>
</feature>
<keyword evidence="1" id="KW-0472">Membrane</keyword>
<feature type="transmembrane region" description="Helical" evidence="1">
    <location>
        <begin position="34"/>
        <end position="56"/>
    </location>
</feature>
<organism evidence="2 3">
    <name type="scientific">Staphylococcus americanisciuri</name>
    <dbReference type="NCBI Taxonomy" id="2973940"/>
    <lineage>
        <taxon>Bacteria</taxon>
        <taxon>Bacillati</taxon>
        <taxon>Bacillota</taxon>
        <taxon>Bacilli</taxon>
        <taxon>Bacillales</taxon>
        <taxon>Staphylococcaceae</taxon>
        <taxon>Staphylococcus</taxon>
    </lineage>
</organism>